<evidence type="ECO:0000259" key="14">
    <source>
        <dbReference type="Pfam" id="PF02882"/>
    </source>
</evidence>
<keyword evidence="6 12" id="KW-0378">Hydrolase</keyword>
<evidence type="ECO:0000256" key="11">
    <source>
        <dbReference type="ARBA" id="ARBA00023268"/>
    </source>
</evidence>
<dbReference type="GO" id="GO:0004488">
    <property type="term" value="F:methylenetetrahydrofolate dehydrogenase (NADP+) activity"/>
    <property type="evidence" value="ECO:0007669"/>
    <property type="project" value="UniProtKB-UniRule"/>
</dbReference>
<dbReference type="SUPFAM" id="SSF53223">
    <property type="entry name" value="Aminoacid dehydrogenase-like, N-terminal domain"/>
    <property type="match status" value="1"/>
</dbReference>
<keyword evidence="8 12" id="KW-0560">Oxidoreductase</keyword>
<dbReference type="PANTHER" id="PTHR48099">
    <property type="entry name" value="C-1-TETRAHYDROFOLATE SYNTHASE, CYTOPLASMIC-RELATED"/>
    <property type="match status" value="1"/>
</dbReference>
<dbReference type="FunFam" id="3.40.50.720:FF:000189">
    <property type="entry name" value="Bifunctional protein FolD"/>
    <property type="match status" value="1"/>
</dbReference>
<dbReference type="PRINTS" id="PR00085">
    <property type="entry name" value="THFDHDRGNASE"/>
</dbReference>
<comment type="caution">
    <text evidence="12">Lacks conserved residue(s) required for the propagation of feature annotation.</text>
</comment>
<dbReference type="PROSITE" id="PS00767">
    <property type="entry name" value="THF_DHG_CYH_2"/>
    <property type="match status" value="1"/>
</dbReference>
<evidence type="ECO:0000256" key="8">
    <source>
        <dbReference type="ARBA" id="ARBA00023002"/>
    </source>
</evidence>
<dbReference type="InterPro" id="IPR000672">
    <property type="entry name" value="THF_DH/CycHdrlase"/>
</dbReference>
<evidence type="ECO:0000256" key="7">
    <source>
        <dbReference type="ARBA" id="ARBA00022857"/>
    </source>
</evidence>
<feature type="domain" description="Tetrahydrofolate dehydrogenase/cyclohydrolase NAD(P)-binding" evidence="14">
    <location>
        <begin position="133"/>
        <end position="280"/>
    </location>
</feature>
<dbReference type="EC" id="1.5.1.5" evidence="12"/>
<dbReference type="PANTHER" id="PTHR48099:SF5">
    <property type="entry name" value="C-1-TETRAHYDROFOLATE SYNTHASE, CYTOPLASMIC"/>
    <property type="match status" value="1"/>
</dbReference>
<dbReference type="InterPro" id="IPR020631">
    <property type="entry name" value="THF_DH/CycHdrlase_NAD-bd_dom"/>
</dbReference>
<evidence type="ECO:0000256" key="1">
    <source>
        <dbReference type="ARBA" id="ARBA00004777"/>
    </source>
</evidence>
<keyword evidence="10 12" id="KW-0486">Methionine biosynthesis</keyword>
<keyword evidence="11 12" id="KW-0511">Multifunctional enzyme</keyword>
<feature type="domain" description="Tetrahydrofolate dehydrogenase/cyclohydrolase catalytic" evidence="13">
    <location>
        <begin position="3"/>
        <end position="114"/>
    </location>
</feature>
<dbReference type="GO" id="GO:0009086">
    <property type="term" value="P:methionine biosynthetic process"/>
    <property type="evidence" value="ECO:0007669"/>
    <property type="project" value="UniProtKB-KW"/>
</dbReference>
<dbReference type="Proteomes" id="UP000240042">
    <property type="component" value="Unassembled WGS sequence"/>
</dbReference>
<dbReference type="CDD" id="cd01080">
    <property type="entry name" value="NAD_bind_m-THF_DH_Cyclohyd"/>
    <property type="match status" value="1"/>
</dbReference>
<dbReference type="EC" id="3.5.4.9" evidence="12"/>
<protein>
    <recommendedName>
        <fullName evidence="12">Bifunctional protein FolD</fullName>
    </recommendedName>
    <domain>
        <recommendedName>
            <fullName evidence="12">Methylenetetrahydrofolate dehydrogenase</fullName>
            <ecNumber evidence="12">1.5.1.5</ecNumber>
        </recommendedName>
    </domain>
    <domain>
        <recommendedName>
            <fullName evidence="12">Methenyltetrahydrofolate cyclohydrolase</fullName>
            <ecNumber evidence="12">3.5.4.9</ecNumber>
        </recommendedName>
    </domain>
</protein>
<feature type="binding site" evidence="12">
    <location>
        <position position="225"/>
    </location>
    <ligand>
        <name>NADP(+)</name>
        <dbReference type="ChEBI" id="CHEBI:58349"/>
    </ligand>
</feature>
<dbReference type="EMBL" id="FOKY01000001">
    <property type="protein sequence ID" value="SFB71975.1"/>
    <property type="molecule type" value="Genomic_DNA"/>
</dbReference>
<dbReference type="UniPathway" id="UPA00193"/>
<dbReference type="RefSeq" id="WP_200778556.1">
    <property type="nucleotide sequence ID" value="NZ_FOKY01000001.1"/>
</dbReference>
<dbReference type="GO" id="GO:0005829">
    <property type="term" value="C:cytosol"/>
    <property type="evidence" value="ECO:0007669"/>
    <property type="project" value="TreeGrafter"/>
</dbReference>
<dbReference type="GO" id="GO:0004477">
    <property type="term" value="F:methenyltetrahydrofolate cyclohydrolase activity"/>
    <property type="evidence" value="ECO:0007669"/>
    <property type="project" value="UniProtKB-UniRule"/>
</dbReference>
<dbReference type="FunFam" id="3.40.50.10860:FF:000005">
    <property type="entry name" value="C-1-tetrahydrofolate synthase, cytoplasmic, putative"/>
    <property type="match status" value="1"/>
</dbReference>
<evidence type="ECO:0000259" key="13">
    <source>
        <dbReference type="Pfam" id="PF00763"/>
    </source>
</evidence>
<sequence length="282" mass="30424">MILDGKKIAEKKKHQIIGILADKNLTPGLATVLVGSDRASYSYVAAKIKACSEVGFYSHPVFLSEKISEVELLHCIEQLNINPKIHGILVQLPLPGHISEKNILSAILPEKDVDCFHPLNLGRLFAGVSEFSPCTPKGILTLLKSMDISLESQNALVIGKSNIVGKPAAFLLLQHDMTVSIAHKKTKNLKQLCREADIIVSAAGCPNLITADMIRDGVIIIDVGINRVPDSHNPKKYRIQGDADFAGIASKCKAITPVPGGIGPMTIVSLLENTLYLAERAL</sequence>
<keyword evidence="9 12" id="KW-0368">Histidine biosynthesis</keyword>
<comment type="catalytic activity">
    <reaction evidence="12">
        <text>(6R)-5,10-methenyltetrahydrofolate + H2O = (6R)-10-formyltetrahydrofolate + H(+)</text>
        <dbReference type="Rhea" id="RHEA:23700"/>
        <dbReference type="ChEBI" id="CHEBI:15377"/>
        <dbReference type="ChEBI" id="CHEBI:15378"/>
        <dbReference type="ChEBI" id="CHEBI:57455"/>
        <dbReference type="ChEBI" id="CHEBI:195366"/>
        <dbReference type="EC" id="3.5.4.9"/>
    </reaction>
</comment>
<evidence type="ECO:0000256" key="4">
    <source>
        <dbReference type="ARBA" id="ARBA00022605"/>
    </source>
</evidence>
<feature type="binding site" evidence="12">
    <location>
        <begin position="159"/>
        <end position="161"/>
    </location>
    <ligand>
        <name>NADP(+)</name>
        <dbReference type="ChEBI" id="CHEBI:58349"/>
    </ligand>
</feature>
<dbReference type="STRING" id="34097.SAMN02745150_00465"/>
<keyword evidence="16" id="KW-1185">Reference proteome</keyword>
<keyword evidence="7 12" id="KW-0521">NADP</keyword>
<dbReference type="InterPro" id="IPR036291">
    <property type="entry name" value="NAD(P)-bd_dom_sf"/>
</dbReference>
<evidence type="ECO:0000313" key="16">
    <source>
        <dbReference type="Proteomes" id="UP000240042"/>
    </source>
</evidence>
<evidence type="ECO:0000256" key="10">
    <source>
        <dbReference type="ARBA" id="ARBA00023167"/>
    </source>
</evidence>
<comment type="pathway">
    <text evidence="1 12">One-carbon metabolism; tetrahydrofolate interconversion.</text>
</comment>
<evidence type="ECO:0000256" key="3">
    <source>
        <dbReference type="ARBA" id="ARBA00022563"/>
    </source>
</evidence>
<evidence type="ECO:0000256" key="12">
    <source>
        <dbReference type="HAMAP-Rule" id="MF_01576"/>
    </source>
</evidence>
<dbReference type="PROSITE" id="PS00766">
    <property type="entry name" value="THF_DHG_CYH_1"/>
    <property type="match status" value="1"/>
</dbReference>
<organism evidence="15 16">
    <name type="scientific">Brevinema andersonii</name>
    <dbReference type="NCBI Taxonomy" id="34097"/>
    <lineage>
        <taxon>Bacteria</taxon>
        <taxon>Pseudomonadati</taxon>
        <taxon>Spirochaetota</taxon>
        <taxon>Spirochaetia</taxon>
        <taxon>Brevinematales</taxon>
        <taxon>Brevinemataceae</taxon>
        <taxon>Brevinema</taxon>
    </lineage>
</organism>
<keyword evidence="4 12" id="KW-0028">Amino-acid biosynthesis</keyword>
<dbReference type="GO" id="GO:0000105">
    <property type="term" value="P:L-histidine biosynthetic process"/>
    <property type="evidence" value="ECO:0007669"/>
    <property type="project" value="UniProtKB-KW"/>
</dbReference>
<keyword evidence="3 12" id="KW-0554">One-carbon metabolism</keyword>
<comment type="subunit">
    <text evidence="2 12">Homodimer.</text>
</comment>
<gene>
    <name evidence="12" type="primary">folD</name>
    <name evidence="15" type="ORF">SAMN02745150_00465</name>
</gene>
<evidence type="ECO:0000256" key="6">
    <source>
        <dbReference type="ARBA" id="ARBA00022801"/>
    </source>
</evidence>
<accession>A0A1I1DAL2</accession>
<dbReference type="GO" id="GO:0035999">
    <property type="term" value="P:tetrahydrofolate interconversion"/>
    <property type="evidence" value="ECO:0007669"/>
    <property type="project" value="UniProtKB-UniRule"/>
</dbReference>
<dbReference type="AlphaFoldDB" id="A0A1I1DAL2"/>
<evidence type="ECO:0000313" key="15">
    <source>
        <dbReference type="EMBL" id="SFB71975.1"/>
    </source>
</evidence>
<dbReference type="HAMAP" id="MF_01576">
    <property type="entry name" value="THF_DHG_CYH"/>
    <property type="match status" value="1"/>
</dbReference>
<dbReference type="InterPro" id="IPR020867">
    <property type="entry name" value="THF_DH/CycHdrlase_CS"/>
</dbReference>
<proteinExistence type="inferred from homology"/>
<comment type="function">
    <text evidence="12">Catalyzes the oxidation of 5,10-methylenetetrahydrofolate to 5,10-methenyltetrahydrofolate and then the hydrolysis of 5,10-methenyltetrahydrofolate to 10-formyltetrahydrofolate.</text>
</comment>
<name>A0A1I1DAL2_BREAD</name>
<dbReference type="GO" id="GO:0006164">
    <property type="term" value="P:purine nucleotide biosynthetic process"/>
    <property type="evidence" value="ECO:0007669"/>
    <property type="project" value="UniProtKB-KW"/>
</dbReference>
<dbReference type="Pfam" id="PF02882">
    <property type="entry name" value="THF_DHG_CYH_C"/>
    <property type="match status" value="1"/>
</dbReference>
<reference evidence="16" key="1">
    <citation type="submission" date="2016-10" db="EMBL/GenBank/DDBJ databases">
        <authorList>
            <person name="Varghese N."/>
            <person name="Submissions S."/>
        </authorList>
    </citation>
    <scope>NUCLEOTIDE SEQUENCE [LARGE SCALE GENOMIC DNA]</scope>
    <source>
        <strain evidence="16">ATCC 43811</strain>
    </source>
</reference>
<dbReference type="InterPro" id="IPR046346">
    <property type="entry name" value="Aminoacid_DH-like_N_sf"/>
</dbReference>
<comment type="similarity">
    <text evidence="12">Belongs to the tetrahydrofolate dehydrogenase/cyclohydrolase family.</text>
</comment>
<dbReference type="InterPro" id="IPR020630">
    <property type="entry name" value="THF_DH/CycHdrlase_cat_dom"/>
</dbReference>
<dbReference type="Pfam" id="PF00763">
    <property type="entry name" value="THF_DHG_CYH"/>
    <property type="match status" value="1"/>
</dbReference>
<comment type="catalytic activity">
    <reaction evidence="12">
        <text>(6R)-5,10-methylene-5,6,7,8-tetrahydrofolate + NADP(+) = (6R)-5,10-methenyltetrahydrofolate + NADPH</text>
        <dbReference type="Rhea" id="RHEA:22812"/>
        <dbReference type="ChEBI" id="CHEBI:15636"/>
        <dbReference type="ChEBI" id="CHEBI:57455"/>
        <dbReference type="ChEBI" id="CHEBI:57783"/>
        <dbReference type="ChEBI" id="CHEBI:58349"/>
        <dbReference type="EC" id="1.5.1.5"/>
    </reaction>
</comment>
<evidence type="ECO:0000256" key="2">
    <source>
        <dbReference type="ARBA" id="ARBA00011738"/>
    </source>
</evidence>
<evidence type="ECO:0000256" key="5">
    <source>
        <dbReference type="ARBA" id="ARBA00022755"/>
    </source>
</evidence>
<dbReference type="Gene3D" id="3.40.50.720">
    <property type="entry name" value="NAD(P)-binding Rossmann-like Domain"/>
    <property type="match status" value="1"/>
</dbReference>
<evidence type="ECO:0000256" key="9">
    <source>
        <dbReference type="ARBA" id="ARBA00023102"/>
    </source>
</evidence>
<dbReference type="SUPFAM" id="SSF51735">
    <property type="entry name" value="NAD(P)-binding Rossmann-fold domains"/>
    <property type="match status" value="1"/>
</dbReference>
<keyword evidence="5 12" id="KW-0658">Purine biosynthesis</keyword>
<dbReference type="Gene3D" id="3.40.50.10860">
    <property type="entry name" value="Leucine Dehydrogenase, chain A, domain 1"/>
    <property type="match status" value="1"/>
</dbReference>